<protein>
    <submittedName>
        <fullName evidence="2">Uncharacterized protein</fullName>
    </submittedName>
</protein>
<evidence type="ECO:0000313" key="2">
    <source>
        <dbReference type="EMBL" id="KAJ8920100.1"/>
    </source>
</evidence>
<sequence length="262" mass="30706">MRRRRKRSIEKRRLRNYRKFYVGKKIHTEAVYSLEEIKVYTSLLGEPQHFHVDLMDKLVAVPFTTYSDLYFKDNQSLNSRFIRLGDFSETATKVLVSNKIVDFSNAFVPFYRRSSQEFPGVLLDTKNNISLDLKESPCIFKNHVPVFTCVNKSFYPSKVFDSRYCRTSIDGRKRAVRNVNLDEIVPVLEDLSLSSLDVSRYEEEPVRERDVILLNPLLLESATRPEPRLIQSEHKKMARITILYVLAFFALILVTFFVIYLA</sequence>
<proteinExistence type="predicted"/>
<evidence type="ECO:0000313" key="3">
    <source>
        <dbReference type="Proteomes" id="UP001159042"/>
    </source>
</evidence>
<feature type="transmembrane region" description="Helical" evidence="1">
    <location>
        <begin position="241"/>
        <end position="261"/>
    </location>
</feature>
<gene>
    <name evidence="2" type="ORF">NQ315_011755</name>
</gene>
<organism evidence="2 3">
    <name type="scientific">Exocentrus adspersus</name>
    <dbReference type="NCBI Taxonomy" id="1586481"/>
    <lineage>
        <taxon>Eukaryota</taxon>
        <taxon>Metazoa</taxon>
        <taxon>Ecdysozoa</taxon>
        <taxon>Arthropoda</taxon>
        <taxon>Hexapoda</taxon>
        <taxon>Insecta</taxon>
        <taxon>Pterygota</taxon>
        <taxon>Neoptera</taxon>
        <taxon>Endopterygota</taxon>
        <taxon>Coleoptera</taxon>
        <taxon>Polyphaga</taxon>
        <taxon>Cucujiformia</taxon>
        <taxon>Chrysomeloidea</taxon>
        <taxon>Cerambycidae</taxon>
        <taxon>Lamiinae</taxon>
        <taxon>Acanthocinini</taxon>
        <taxon>Exocentrus</taxon>
    </lineage>
</organism>
<keyword evidence="1" id="KW-1133">Transmembrane helix</keyword>
<reference evidence="2 3" key="1">
    <citation type="journal article" date="2023" name="Insect Mol. Biol.">
        <title>Genome sequencing provides insights into the evolution of gene families encoding plant cell wall-degrading enzymes in longhorned beetles.</title>
        <authorList>
            <person name="Shin N.R."/>
            <person name="Okamura Y."/>
            <person name="Kirsch R."/>
            <person name="Pauchet Y."/>
        </authorList>
    </citation>
    <scope>NUCLEOTIDE SEQUENCE [LARGE SCALE GENOMIC DNA]</scope>
    <source>
        <strain evidence="2">EAD_L_NR</strain>
    </source>
</reference>
<keyword evidence="1" id="KW-0472">Membrane</keyword>
<accession>A0AAV8W128</accession>
<dbReference type="EMBL" id="JANEYG010000015">
    <property type="protein sequence ID" value="KAJ8920100.1"/>
    <property type="molecule type" value="Genomic_DNA"/>
</dbReference>
<evidence type="ECO:0000256" key="1">
    <source>
        <dbReference type="SAM" id="Phobius"/>
    </source>
</evidence>
<keyword evidence="3" id="KW-1185">Reference proteome</keyword>
<name>A0AAV8W128_9CUCU</name>
<keyword evidence="1" id="KW-0812">Transmembrane</keyword>
<comment type="caution">
    <text evidence="2">The sequence shown here is derived from an EMBL/GenBank/DDBJ whole genome shotgun (WGS) entry which is preliminary data.</text>
</comment>
<dbReference type="AlphaFoldDB" id="A0AAV8W128"/>
<dbReference type="Proteomes" id="UP001159042">
    <property type="component" value="Unassembled WGS sequence"/>
</dbReference>